<reference evidence="8 11" key="2">
    <citation type="submission" date="2018-01" db="EMBL/GenBank/DDBJ databases">
        <title>Complete genome sequence of Caulobacter flavus RHGG3.</title>
        <authorList>
            <person name="Yang E."/>
        </authorList>
    </citation>
    <scope>NUCLEOTIDE SEQUENCE [LARGE SCALE GENOMIC DNA]</scope>
    <source>
        <strain evidence="8 11">RHGG3</strain>
    </source>
</reference>
<sequence>MDNALYVGLSRQMTLRRELDIVANNIANANTTGFKVEDLMVRTEPAKPARTAGGPAPIKFVLDDGVVRDFTPGALNQTGGTFDLAIENQGFFKVSTGDGERYTRDGRFTTNPEGVLTTQEGAPVLDDGGGQITIDPELGPVSIGRDGIVTQGQVRVGKIGVARFSDLASLRKDGDNLYRNVGNETPQSATDAVIHQGMLEGSNVQPIQQITKLIEVSRAYESIAKMMDQTAELSRSAVERMGKVQ</sequence>
<evidence type="ECO:0000256" key="3">
    <source>
        <dbReference type="ARBA" id="ARBA00023143"/>
    </source>
</evidence>
<dbReference type="AlphaFoldDB" id="A0A2N5CVA0"/>
<protein>
    <recommendedName>
        <fullName evidence="4">Flagellar basal-body rod protein FlgF</fullName>
    </recommendedName>
</protein>
<keyword evidence="11" id="KW-1185">Reference proteome</keyword>
<dbReference type="RefSeq" id="WP_101712694.1">
    <property type="nucleotide sequence ID" value="NZ_CP026100.1"/>
</dbReference>
<dbReference type="EMBL" id="CP026100">
    <property type="protein sequence ID" value="AYV48903.1"/>
    <property type="molecule type" value="Genomic_DNA"/>
</dbReference>
<dbReference type="Pfam" id="PF22692">
    <property type="entry name" value="LlgE_F_G_D1"/>
    <property type="match status" value="1"/>
</dbReference>
<evidence type="ECO:0000259" key="5">
    <source>
        <dbReference type="Pfam" id="PF00460"/>
    </source>
</evidence>
<dbReference type="Pfam" id="PF06429">
    <property type="entry name" value="Flg_bbr_C"/>
    <property type="match status" value="1"/>
</dbReference>
<feature type="domain" description="Flagellar hook protein FlgE/F/G-like D1" evidence="7">
    <location>
        <begin position="85"/>
        <end position="150"/>
    </location>
</feature>
<dbReference type="InterPro" id="IPR010930">
    <property type="entry name" value="Flg_bb/hook_C_dom"/>
</dbReference>
<dbReference type="InterPro" id="IPR019776">
    <property type="entry name" value="Flagellar_basal_body_rod_CS"/>
</dbReference>
<dbReference type="Proteomes" id="UP000281192">
    <property type="component" value="Chromosome"/>
</dbReference>
<dbReference type="Proteomes" id="UP000234483">
    <property type="component" value="Unassembled WGS sequence"/>
</dbReference>
<comment type="similarity">
    <text evidence="2 4">Belongs to the flagella basal body rod proteins family.</text>
</comment>
<evidence type="ECO:0000256" key="4">
    <source>
        <dbReference type="RuleBase" id="RU362116"/>
    </source>
</evidence>
<dbReference type="PANTHER" id="PTHR30435">
    <property type="entry name" value="FLAGELLAR PROTEIN"/>
    <property type="match status" value="1"/>
</dbReference>
<comment type="subunit">
    <text evidence="4">The basal body constitutes a major portion of the flagellar organelle and consists of five rings (E,L,P,S, and M) mounted on a central rod. The rod consists of about 26 subunits of FlgG in the distal portion, and FlgB, FlgC and FlgF are thought to build up the proximal portion of the rod with about 6 subunits each.</text>
</comment>
<organism evidence="9 10">
    <name type="scientific">Caulobacter flavus</name>
    <dbReference type="NCBI Taxonomy" id="1679497"/>
    <lineage>
        <taxon>Bacteria</taxon>
        <taxon>Pseudomonadati</taxon>
        <taxon>Pseudomonadota</taxon>
        <taxon>Alphaproteobacteria</taxon>
        <taxon>Caulobacterales</taxon>
        <taxon>Caulobacteraceae</taxon>
        <taxon>Caulobacter</taxon>
    </lineage>
</organism>
<dbReference type="GO" id="GO:0030694">
    <property type="term" value="C:bacterial-type flagellum basal body, rod"/>
    <property type="evidence" value="ECO:0007669"/>
    <property type="project" value="UniProtKB-UniRule"/>
</dbReference>
<evidence type="ECO:0000256" key="1">
    <source>
        <dbReference type="ARBA" id="ARBA00004117"/>
    </source>
</evidence>
<dbReference type="GO" id="GO:0071978">
    <property type="term" value="P:bacterial-type flagellum-dependent swarming motility"/>
    <property type="evidence" value="ECO:0007669"/>
    <property type="project" value="TreeGrafter"/>
</dbReference>
<dbReference type="InterPro" id="IPR012836">
    <property type="entry name" value="FlgF"/>
</dbReference>
<gene>
    <name evidence="9" type="primary">flgF</name>
    <name evidence="8" type="ORF">C1707_23085</name>
    <name evidence="9" type="ORF">CFHF_09020</name>
</gene>
<dbReference type="PROSITE" id="PS00588">
    <property type="entry name" value="FLAGELLA_BB_ROD"/>
    <property type="match status" value="1"/>
</dbReference>
<feature type="domain" description="Flagellar basal body rod protein N-terminal" evidence="5">
    <location>
        <begin position="5"/>
        <end position="35"/>
    </location>
</feature>
<keyword evidence="9" id="KW-0966">Cell projection</keyword>
<dbReference type="NCBIfam" id="TIGR03506">
    <property type="entry name" value="FlgEFG_subfam"/>
    <property type="match status" value="1"/>
</dbReference>
<dbReference type="InterPro" id="IPR020013">
    <property type="entry name" value="Flagellar_FlgE/F/G"/>
</dbReference>
<dbReference type="KEGG" id="cfh:C1707_23085"/>
<keyword evidence="9" id="KW-0282">Flagellum</keyword>
<name>A0A2N5CVA0_9CAUL</name>
<proteinExistence type="inferred from homology"/>
<dbReference type="InterPro" id="IPR037925">
    <property type="entry name" value="FlgE/F/G-like"/>
</dbReference>
<keyword evidence="9" id="KW-0969">Cilium</keyword>
<dbReference type="OrthoDB" id="9804559at2"/>
<evidence type="ECO:0000313" key="8">
    <source>
        <dbReference type="EMBL" id="AYV48903.1"/>
    </source>
</evidence>
<dbReference type="InterPro" id="IPR001444">
    <property type="entry name" value="Flag_bb_rod_N"/>
</dbReference>
<accession>A0A2N5CVA0</accession>
<evidence type="ECO:0000313" key="9">
    <source>
        <dbReference type="EMBL" id="PLR17733.1"/>
    </source>
</evidence>
<evidence type="ECO:0000259" key="7">
    <source>
        <dbReference type="Pfam" id="PF22692"/>
    </source>
</evidence>
<reference evidence="9 10" key="1">
    <citation type="submission" date="2017-12" db="EMBL/GenBank/DDBJ databases">
        <title>The genome sequence of Caulobacter flavus CGMCC1 15093.</title>
        <authorList>
            <person name="Gao J."/>
            <person name="Mao X."/>
            <person name="Sun J."/>
        </authorList>
    </citation>
    <scope>NUCLEOTIDE SEQUENCE [LARGE SCALE GENOMIC DNA]</scope>
    <source>
        <strain evidence="9 10">CGMCC1 15093</strain>
    </source>
</reference>
<evidence type="ECO:0000256" key="2">
    <source>
        <dbReference type="ARBA" id="ARBA00009677"/>
    </source>
</evidence>
<dbReference type="SUPFAM" id="SSF117143">
    <property type="entry name" value="Flagellar hook protein flgE"/>
    <property type="match status" value="1"/>
</dbReference>
<dbReference type="NCBIfam" id="TIGR02490">
    <property type="entry name" value="flgF"/>
    <property type="match status" value="1"/>
</dbReference>
<comment type="subcellular location">
    <subcellularLocation>
        <location evidence="1 4">Bacterial flagellum basal body</location>
    </subcellularLocation>
</comment>
<dbReference type="InterPro" id="IPR053967">
    <property type="entry name" value="LlgE_F_G-like_D1"/>
</dbReference>
<evidence type="ECO:0000259" key="6">
    <source>
        <dbReference type="Pfam" id="PF06429"/>
    </source>
</evidence>
<feature type="domain" description="Flagellar basal-body/hook protein C-terminal" evidence="6">
    <location>
        <begin position="196"/>
        <end position="238"/>
    </location>
</feature>
<dbReference type="Pfam" id="PF00460">
    <property type="entry name" value="Flg_bb_rod"/>
    <property type="match status" value="1"/>
</dbReference>
<keyword evidence="3 4" id="KW-0975">Bacterial flagellum</keyword>
<evidence type="ECO:0000313" key="11">
    <source>
        <dbReference type="Proteomes" id="UP000281192"/>
    </source>
</evidence>
<evidence type="ECO:0000313" key="10">
    <source>
        <dbReference type="Proteomes" id="UP000234483"/>
    </source>
</evidence>
<dbReference type="EMBL" id="PJRQ01000016">
    <property type="protein sequence ID" value="PLR17733.1"/>
    <property type="molecule type" value="Genomic_DNA"/>
</dbReference>
<dbReference type="PANTHER" id="PTHR30435:SF19">
    <property type="entry name" value="FLAGELLAR BASAL-BODY ROD PROTEIN FLGG"/>
    <property type="match status" value="1"/>
</dbReference>